<evidence type="ECO:0000259" key="10">
    <source>
        <dbReference type="PROSITE" id="PS51471"/>
    </source>
</evidence>
<proteinExistence type="predicted"/>
<dbReference type="InterPro" id="IPR020472">
    <property type="entry name" value="WD40_PAC1"/>
</dbReference>
<dbReference type="Gene3D" id="2.60.120.620">
    <property type="entry name" value="q2cbj1_9rhob like domain"/>
    <property type="match status" value="1"/>
</dbReference>
<keyword evidence="6" id="KW-0223">Dioxygenase</keyword>
<dbReference type="InterPro" id="IPR044862">
    <property type="entry name" value="Pro_4_hyd_alph_FE2OG_OXY"/>
</dbReference>
<evidence type="ECO:0000256" key="6">
    <source>
        <dbReference type="ARBA" id="ARBA00022964"/>
    </source>
</evidence>
<dbReference type="PANTHER" id="PTHR19848:SF8">
    <property type="entry name" value="F-BOX AND WD REPEAT DOMAIN CONTAINING 7"/>
    <property type="match status" value="1"/>
</dbReference>
<keyword evidence="5" id="KW-0847">Vitamin C</keyword>
<dbReference type="SMART" id="SM00702">
    <property type="entry name" value="P4Hc"/>
    <property type="match status" value="1"/>
</dbReference>
<feature type="repeat" description="WD" evidence="9">
    <location>
        <begin position="224"/>
        <end position="255"/>
    </location>
</feature>
<dbReference type="PROSITE" id="PS50082">
    <property type="entry name" value="WD_REPEATS_2"/>
    <property type="match status" value="3"/>
</dbReference>
<dbReference type="GO" id="GO:0016705">
    <property type="term" value="F:oxidoreductase activity, acting on paired donors, with incorporation or reduction of molecular oxygen"/>
    <property type="evidence" value="ECO:0007669"/>
    <property type="project" value="InterPro"/>
</dbReference>
<evidence type="ECO:0000256" key="8">
    <source>
        <dbReference type="ARBA" id="ARBA00023004"/>
    </source>
</evidence>
<dbReference type="Gene3D" id="2.130.10.10">
    <property type="entry name" value="YVTN repeat-like/Quinoprotein amine dehydrogenase"/>
    <property type="match status" value="2"/>
</dbReference>
<gene>
    <name evidence="11" type="ORF">ABCR88_12785</name>
</gene>
<dbReference type="AlphaFoldDB" id="A0AAU7X1Y6"/>
<evidence type="ECO:0000313" key="11">
    <source>
        <dbReference type="EMBL" id="XBY26659.1"/>
    </source>
</evidence>
<feature type="domain" description="Fe2OG dioxygenase" evidence="10">
    <location>
        <begin position="108"/>
        <end position="211"/>
    </location>
</feature>
<evidence type="ECO:0000256" key="3">
    <source>
        <dbReference type="ARBA" id="ARBA00022723"/>
    </source>
</evidence>
<reference evidence="11" key="1">
    <citation type="submission" date="2024-06" db="EMBL/GenBank/DDBJ databases">
        <authorList>
            <person name="Wu L."/>
        </authorList>
    </citation>
    <scope>NUCLEOTIDE SEQUENCE</scope>
    <source>
        <strain evidence="11">W17</strain>
    </source>
</reference>
<keyword evidence="3" id="KW-0479">Metal-binding</keyword>
<dbReference type="InterPro" id="IPR015943">
    <property type="entry name" value="WD40/YVTN_repeat-like_dom_sf"/>
</dbReference>
<evidence type="ECO:0000256" key="1">
    <source>
        <dbReference type="ARBA" id="ARBA00001961"/>
    </source>
</evidence>
<dbReference type="PANTHER" id="PTHR19848">
    <property type="entry name" value="WD40 REPEAT PROTEIN"/>
    <property type="match status" value="1"/>
</dbReference>
<evidence type="ECO:0000256" key="5">
    <source>
        <dbReference type="ARBA" id="ARBA00022896"/>
    </source>
</evidence>
<dbReference type="InterPro" id="IPR005123">
    <property type="entry name" value="Oxoglu/Fe-dep_dioxygenase_dom"/>
</dbReference>
<keyword evidence="4" id="KW-0677">Repeat</keyword>
<dbReference type="PROSITE" id="PS51471">
    <property type="entry name" value="FE2OG_OXY"/>
    <property type="match status" value="1"/>
</dbReference>
<dbReference type="Pfam" id="PF13640">
    <property type="entry name" value="2OG-FeII_Oxy_3"/>
    <property type="match status" value="1"/>
</dbReference>
<dbReference type="InterPro" id="IPR036322">
    <property type="entry name" value="WD40_repeat_dom_sf"/>
</dbReference>
<evidence type="ECO:0000256" key="9">
    <source>
        <dbReference type="PROSITE-ProRule" id="PRU00221"/>
    </source>
</evidence>
<protein>
    <submittedName>
        <fullName evidence="11">2OG-Fe(II) oxygenase</fullName>
    </submittedName>
</protein>
<feature type="repeat" description="WD" evidence="9">
    <location>
        <begin position="322"/>
        <end position="344"/>
    </location>
</feature>
<dbReference type="InterPro" id="IPR001680">
    <property type="entry name" value="WD40_rpt"/>
</dbReference>
<dbReference type="Pfam" id="PF00400">
    <property type="entry name" value="WD40"/>
    <property type="match status" value="3"/>
</dbReference>
<organism evidence="11">
    <name type="scientific">Pseudomonas sp. W17</name>
    <dbReference type="NCBI Taxonomy" id="3144407"/>
    <lineage>
        <taxon>Bacteria</taxon>
        <taxon>Pseudomonadati</taxon>
        <taxon>Pseudomonadota</taxon>
        <taxon>Gammaproteobacteria</taxon>
        <taxon>Pseudomonadales</taxon>
        <taxon>Pseudomonadaceae</taxon>
        <taxon>Pseudomonas</taxon>
    </lineage>
</organism>
<dbReference type="SMART" id="SM00320">
    <property type="entry name" value="WD40"/>
    <property type="match status" value="6"/>
</dbReference>
<evidence type="ECO:0000256" key="7">
    <source>
        <dbReference type="ARBA" id="ARBA00023002"/>
    </source>
</evidence>
<keyword evidence="7" id="KW-0560">Oxidoreductase</keyword>
<dbReference type="GO" id="GO:0000027">
    <property type="term" value="P:ribosomal large subunit assembly"/>
    <property type="evidence" value="ECO:0007669"/>
    <property type="project" value="TreeGrafter"/>
</dbReference>
<dbReference type="SUPFAM" id="SSF51197">
    <property type="entry name" value="Clavaminate synthase-like"/>
    <property type="match status" value="1"/>
</dbReference>
<dbReference type="GO" id="GO:0031418">
    <property type="term" value="F:L-ascorbic acid binding"/>
    <property type="evidence" value="ECO:0007669"/>
    <property type="project" value="UniProtKB-KW"/>
</dbReference>
<keyword evidence="2 9" id="KW-0853">WD repeat</keyword>
<comment type="cofactor">
    <cofactor evidence="1">
        <name>L-ascorbate</name>
        <dbReference type="ChEBI" id="CHEBI:38290"/>
    </cofactor>
</comment>
<dbReference type="PRINTS" id="PR00320">
    <property type="entry name" value="GPROTEINBRPT"/>
</dbReference>
<dbReference type="SUPFAM" id="SSF50978">
    <property type="entry name" value="WD40 repeat-like"/>
    <property type="match status" value="1"/>
</dbReference>
<accession>A0AAU7X1Y6</accession>
<evidence type="ECO:0000256" key="4">
    <source>
        <dbReference type="ARBA" id="ARBA00022737"/>
    </source>
</evidence>
<sequence>MNSFAEKLMAGATAPSASVELPLGDKVRCVLVHEFLSASECEALIEATEQCGFASAGSDYPSSYRDNDRIVADDPALAGRLFERLKHCAWRMPRLGTVIDEDGWHLAGINERLRFCRYRPGTQFRAHQDGVHHRQRQQSRLTFMIYLNDDAFSGGETVFFEGRSAAMSNRDSTLRLRPRKGSLIVFDHTLWHAGALVDAGQKYVMRSDLMYEPQQSLQVDGPFQPGHRGYVWALADLGDRGFASAGRDATIRLWDREGRCLGQLDGHTQSILGLVDVAPGELVSHSRDRTIRHWSLATGKSRLVGTSDSAVLSSARLGAGRFATGAADGRVTVWNLATGATDRRQAHACWVWAIAPMGNGGFASASEDGTVRLWQPEERDCVQVLDLGRPLRTLASWIDADGSVILAAGDFDGTVHLLAVDPMLALLDCLAAHDGPVRRVRFEARQGLLTCGEDGHVSRWNLASHQGAIIGSHDNFATDVLPARAGRWISCGYDGQIRVHGDPIQR</sequence>
<keyword evidence="8" id="KW-0408">Iron</keyword>
<dbReference type="RefSeq" id="WP_350404677.1">
    <property type="nucleotide sequence ID" value="NZ_CP158490.1"/>
</dbReference>
<evidence type="ECO:0000256" key="2">
    <source>
        <dbReference type="ARBA" id="ARBA00022574"/>
    </source>
</evidence>
<name>A0AAU7X1Y6_9PSED</name>
<dbReference type="EMBL" id="CP158490">
    <property type="protein sequence ID" value="XBY26659.1"/>
    <property type="molecule type" value="Genomic_DNA"/>
</dbReference>
<dbReference type="GO" id="GO:0051213">
    <property type="term" value="F:dioxygenase activity"/>
    <property type="evidence" value="ECO:0007669"/>
    <property type="project" value="UniProtKB-KW"/>
</dbReference>
<dbReference type="GO" id="GO:0005506">
    <property type="term" value="F:iron ion binding"/>
    <property type="evidence" value="ECO:0007669"/>
    <property type="project" value="InterPro"/>
</dbReference>
<feature type="repeat" description="WD" evidence="9">
    <location>
        <begin position="362"/>
        <end position="384"/>
    </location>
</feature>
<dbReference type="InterPro" id="IPR006620">
    <property type="entry name" value="Pro_4_hyd_alph"/>
</dbReference>